<protein>
    <recommendedName>
        <fullName evidence="5">DUF3617 family protein</fullName>
    </recommendedName>
</protein>
<gene>
    <name evidence="3" type="ORF">GRI99_04595</name>
</gene>
<proteinExistence type="predicted"/>
<comment type="caution">
    <text evidence="3">The sequence shown here is derived from an EMBL/GenBank/DDBJ whole genome shotgun (WGS) entry which is preliminary data.</text>
</comment>
<reference evidence="3 4" key="1">
    <citation type="submission" date="2019-12" db="EMBL/GenBank/DDBJ databases">
        <title>Genomic-based taxomic classification of the family Erythrobacteraceae.</title>
        <authorList>
            <person name="Xu L."/>
        </authorList>
    </citation>
    <scope>NUCLEOTIDE SEQUENCE [LARGE SCALE GENOMIC DNA]</scope>
    <source>
        <strain evidence="3 4">M0322</strain>
    </source>
</reference>
<evidence type="ECO:0008006" key="5">
    <source>
        <dbReference type="Google" id="ProtNLM"/>
    </source>
</evidence>
<accession>A0A844YWR3</accession>
<evidence type="ECO:0000256" key="2">
    <source>
        <dbReference type="SAM" id="SignalP"/>
    </source>
</evidence>
<sequence>MQKLGLLLGAFGAAGLAAPIAAEVSELAMLDTLQPGMWEIRQRSDGSRRNICVRNGRDLIQLQHRQTGCTQFVVQDDAQEVTVQYTCRGDGYGRTTIRKEGSALVQLQSQGSQGGGPFALAGEARRTGPC</sequence>
<dbReference type="EMBL" id="WTYV01000001">
    <property type="protein sequence ID" value="MXO70914.1"/>
    <property type="molecule type" value="Genomic_DNA"/>
</dbReference>
<keyword evidence="4" id="KW-1185">Reference proteome</keyword>
<feature type="chain" id="PRO_5032427637" description="DUF3617 family protein" evidence="2">
    <location>
        <begin position="22"/>
        <end position="130"/>
    </location>
</feature>
<feature type="signal peptide" evidence="2">
    <location>
        <begin position="1"/>
        <end position="21"/>
    </location>
</feature>
<keyword evidence="2" id="KW-0732">Signal</keyword>
<organism evidence="3 4">
    <name type="scientific">Alteraurantiacibacter buctensis</name>
    <dbReference type="NCBI Taxonomy" id="1503981"/>
    <lineage>
        <taxon>Bacteria</taxon>
        <taxon>Pseudomonadati</taxon>
        <taxon>Pseudomonadota</taxon>
        <taxon>Alphaproteobacteria</taxon>
        <taxon>Sphingomonadales</taxon>
        <taxon>Erythrobacteraceae</taxon>
        <taxon>Alteraurantiacibacter</taxon>
    </lineage>
</organism>
<dbReference type="OrthoDB" id="7595119at2"/>
<dbReference type="InterPro" id="IPR022061">
    <property type="entry name" value="DUF3617"/>
</dbReference>
<dbReference type="Proteomes" id="UP000466966">
    <property type="component" value="Unassembled WGS sequence"/>
</dbReference>
<evidence type="ECO:0000313" key="3">
    <source>
        <dbReference type="EMBL" id="MXO70914.1"/>
    </source>
</evidence>
<evidence type="ECO:0000313" key="4">
    <source>
        <dbReference type="Proteomes" id="UP000466966"/>
    </source>
</evidence>
<name>A0A844YWR3_9SPHN</name>
<evidence type="ECO:0000256" key="1">
    <source>
        <dbReference type="SAM" id="MobiDB-lite"/>
    </source>
</evidence>
<feature type="region of interest" description="Disordered" evidence="1">
    <location>
        <begin position="109"/>
        <end position="130"/>
    </location>
</feature>
<dbReference type="AlphaFoldDB" id="A0A844YWR3"/>
<dbReference type="Pfam" id="PF12276">
    <property type="entry name" value="DUF3617"/>
    <property type="match status" value="1"/>
</dbReference>